<dbReference type="InterPro" id="IPR006162">
    <property type="entry name" value="Ppantetheine_attach_site"/>
</dbReference>
<keyword evidence="4" id="KW-0677">Repeat</keyword>
<dbReference type="SUPFAM" id="SSF51735">
    <property type="entry name" value="NAD(P)-binding Rossmann-fold domains"/>
    <property type="match status" value="1"/>
</dbReference>
<feature type="domain" description="Carrier" evidence="6">
    <location>
        <begin position="2298"/>
        <end position="2378"/>
    </location>
</feature>
<dbReference type="InterPro" id="IPR020806">
    <property type="entry name" value="PKS_PP-bd"/>
</dbReference>
<dbReference type="PANTHER" id="PTHR45527">
    <property type="entry name" value="NONRIBOSOMAL PEPTIDE SYNTHETASE"/>
    <property type="match status" value="1"/>
</dbReference>
<dbReference type="Pfam" id="PF00668">
    <property type="entry name" value="Condensation"/>
    <property type="match status" value="1"/>
</dbReference>
<dbReference type="GO" id="GO:0031177">
    <property type="term" value="F:phosphopantetheine binding"/>
    <property type="evidence" value="ECO:0007669"/>
    <property type="project" value="InterPro"/>
</dbReference>
<keyword evidence="1" id="KW-0596">Phosphopantetheine</keyword>
<proteinExistence type="predicted"/>
<dbReference type="InterPro" id="IPR013217">
    <property type="entry name" value="Methyltransf_12"/>
</dbReference>
<dbReference type="SUPFAM" id="SSF53335">
    <property type="entry name" value="S-adenosyl-L-methionine-dependent methyltransferases"/>
    <property type="match status" value="1"/>
</dbReference>
<dbReference type="SMART" id="SM00822">
    <property type="entry name" value="PKS_KR"/>
    <property type="match status" value="1"/>
</dbReference>
<dbReference type="InterPro" id="IPR000873">
    <property type="entry name" value="AMP-dep_synth/lig_dom"/>
</dbReference>
<evidence type="ECO:0000256" key="2">
    <source>
        <dbReference type="ARBA" id="ARBA00022553"/>
    </source>
</evidence>
<dbReference type="InterPro" id="IPR023213">
    <property type="entry name" value="CAT-like_dom_sf"/>
</dbReference>
<dbReference type="PROSITE" id="PS00455">
    <property type="entry name" value="AMP_BINDING"/>
    <property type="match status" value="1"/>
</dbReference>
<dbReference type="Pfam" id="PF00550">
    <property type="entry name" value="PP-binding"/>
    <property type="match status" value="2"/>
</dbReference>
<dbReference type="Gene3D" id="3.40.50.12780">
    <property type="entry name" value="N-terminal domain of ligase-like"/>
    <property type="match status" value="1"/>
</dbReference>
<keyword evidence="8" id="KW-1185">Reference proteome</keyword>
<feature type="domain" description="Carrier" evidence="6">
    <location>
        <begin position="1064"/>
        <end position="1141"/>
    </location>
</feature>
<dbReference type="InterPro" id="IPR001242">
    <property type="entry name" value="Condensation_dom"/>
</dbReference>
<dbReference type="PROSITE" id="PS00012">
    <property type="entry name" value="PHOSPHOPANTETHEINE"/>
    <property type="match status" value="1"/>
</dbReference>
<feature type="region of interest" description="Disordered" evidence="5">
    <location>
        <begin position="2375"/>
        <end position="2401"/>
    </location>
</feature>
<dbReference type="Pfam" id="PF00501">
    <property type="entry name" value="AMP-binding"/>
    <property type="match status" value="1"/>
</dbReference>
<sequence>MRPLTTSPTIRKVWLADTWEALEAPAKRLANIDAQIRRCLWVMERLEPFVRGESNIEEELESSQISDELFTNTLCYPMYTEQLTDLVMQISFKYRNPKVLEIGTGRGLCTRAVLGALADNFTSYTCTDITSTHFDDVRSLFADAQTDKMTFKTLDLEASPTDQGFVAGYYDMIVASNSLHDTPELEEMLKHIRSLLRPGGYLAFLEPTKGDSLTLALGGCLRPGWFAGIEESRRHSPLAAQKTWDNALREAGFTGIDTTTSEENTFAVPFSVMCSRATTKEMDIVQDPLAHAKQESLKANLLIIGGRTLQTSHLARGLSKTLTLYFDDVIQAETLMDVDDETLATKPTTICFTELDEPVFNPFTGDKYKAMVKVCDKLQTMLWITVGSRGENPYMNMMVAVGRCLEGEMPHLRLQFLNFDGNDRPTPNVLAHHLLQLHLTRNFSGEVSKVGEPLFTLERELTIQNGTLLIPRYLHVKDLNSRLNSDRRLITQSVDPSSTVVELGTSSSCYKLFERPLPSAGDDLIKVQVSKASLNAVKYGNAGYLYVVLGQASTGKKVVALSESNQSIISVPKSYVVEAEVLDGHESDVLLRIVDELLALAVITSTSGSVLVHGSHTALATSLSNLAAERGKALTMTSTSTTITSAKLIHTSSPDRVLAGTIPRNLSLWVDLSSNAESSTIASRFQKLLPASCNSRNMSHFCKSKTLKVGTIDTAILTEATGRAMLSAEQVHEHASVIPASAMLSHGFQPPGLQIVDWKADTSLPVAVIPADESMQFRSDRTYFLVGLTGELGLQMTKWMVSRGARHLALSSRNPKVDPQWLEFVQSQGASIKMYPMDVTSRASVQRVHKQISTEMPPIAGVMNGAMILIDAMLINNSHADFEKTLRPKVDGTVFLDEVCSSDDLDFFIVFSSLAAVGGNLGQSAYAVANQFMCGLVANRRMRGLAGSAINMPGIIGLGYLNRSFETIERLKKASYNNMSEWDFYQFLSEAIVAGRPDSGMNPEITAGLQRTDPKLVENPPLWAYNPKFHPLRMITGAGAAVDDREKDEGSVRSKLAKVINKDDAYDVVLDTLIAYLCSRLKMDHSSITPETSIVELGVDSLLAVDMRSWFSKELGVDMPVLRLLGGATVAELVEDVVNRLNPEFVPNIAQEGEEPAGEASQNLEQQPDAEKKEDVSNDPVEDATALPDQTEQPAEEPEEEQLSIAPIDLPSFGELEKDPLATPIARPPIMQTVSNMSSSAPSTSPTDGSEDVEQTTGTSATSDSDIEPDDRSIRSKEAALPATVIEREEPVAKLYSHLPNRAEKLPEFIKKTEMSYGCSRFWFLMQYLQDPTTFNTVCRLEMSGHTRFDDADRCVIELGNRHEVFRTAFFDDPERMNEPTMGLLRETPLRLERRRASSLAEVEAEFDELINYEFKLEQGETVRLKLISLDDETHYGIFAFHHIAMDGFSFNILLSELNKLYEAQPMDPVPIHFSDFATRQRRQVTDGSLEGDFRFWKNMYSIKLPSGEPKPDFVEPLPLFSLAQSQRKRLDNYEYEECKLLLDGRTVRQLRARCRRQRITTFHFLLGVFRTFLFRHLDIDDLVIGIADANRNDPALDNTMGFLLNLLPLRFKNEEGDTHSPFKNIAADACNKAREALAHSSLPFDALLEKLDMPRSTTHSPLFQAWMDYRPVNPNQKPAMFGTKASGTPTVGRTGYDITLDVQEADGTDIWVAFRMQKYLYSAEATRKLLDSYMRLVKGFASNFDVNVDSVPLWDEKEIDAAKALGRGPQLQLEWPATISHRIAEVAGENADKEALKDRNGSYTYRDMQHRVQAISESLSNAGVQQGSRAAVCQQPSADWICSLLAIWHVGATYVPMDLRNSVSRLATIAGAAKPSAILCDAETEKDVTEFNSTATIINVTGLPETAYITETKAKFNTPALVLFTSGSTGTPKGIVMHHSALRNTIEGPTKQYNIGAERVLQQSAFTFDFSLDQILCGLANGGSVYVVSKEDRVDPMAISRIIAEEGITYTRATPAEYASWITYGAEDLMKASKWKFAWGGGERMPPSLRQSIESLELEGLTLYNSYGPAESITCTKIALQPISDLDDEDEAEEEIPAGYPLPNYLVYIVDRNLSLVPQGAIGEIVIGGPSLANGYLNNEKLSGTQFVSNPWDKGIIYRTGDIGCFRSDGALMYRGRIAGDTQVKIRGMRIDLQDIEACILAATESALLKVVVSVRSGDLLVAHVQFAPDQNYADADEAQQRALLRSLRFMLPLPAYMVPAVFVPIEQMPVNVHGKTDRAAVRSLPLPQANSGRTGDALTETEQKLVEVMKEIVPDETVDAVQISSHTSFFELGGNSLLLVKLQMLLNARFDRKFALIDLFSAATLGAMAAKIDSSPSASSGDVKGEEKSQSVTSSSAGV</sequence>
<dbReference type="EMBL" id="CAJPDT010000086">
    <property type="protein sequence ID" value="CAF9935742.1"/>
    <property type="molecule type" value="Genomic_DNA"/>
</dbReference>
<dbReference type="InterPro" id="IPR036291">
    <property type="entry name" value="NAD(P)-bd_dom_sf"/>
</dbReference>
<dbReference type="Pfam" id="PF08242">
    <property type="entry name" value="Methyltransf_12"/>
    <property type="match status" value="1"/>
</dbReference>
<feature type="compositionally biased region" description="Low complexity" evidence="5">
    <location>
        <begin position="1235"/>
        <end position="1248"/>
    </location>
</feature>
<evidence type="ECO:0000313" key="7">
    <source>
        <dbReference type="EMBL" id="CAF9935742.1"/>
    </source>
</evidence>
<protein>
    <recommendedName>
        <fullName evidence="6">Carrier domain-containing protein</fullName>
    </recommendedName>
</protein>
<dbReference type="CDD" id="cd05930">
    <property type="entry name" value="A_NRPS"/>
    <property type="match status" value="1"/>
</dbReference>
<comment type="caution">
    <text evidence="7">The sequence shown here is derived from an EMBL/GenBank/DDBJ whole genome shotgun (WGS) entry which is preliminary data.</text>
</comment>
<reference evidence="7" key="1">
    <citation type="submission" date="2021-03" db="EMBL/GenBank/DDBJ databases">
        <authorList>
            <person name="Tagirdzhanova G."/>
        </authorList>
    </citation>
    <scope>NUCLEOTIDE SEQUENCE</scope>
</reference>
<dbReference type="Gene3D" id="3.30.559.10">
    <property type="entry name" value="Chloramphenicol acetyltransferase-like domain"/>
    <property type="match status" value="1"/>
</dbReference>
<dbReference type="Gene3D" id="1.10.1200.10">
    <property type="entry name" value="ACP-like"/>
    <property type="match status" value="2"/>
</dbReference>
<dbReference type="GO" id="GO:0005737">
    <property type="term" value="C:cytoplasm"/>
    <property type="evidence" value="ECO:0007669"/>
    <property type="project" value="TreeGrafter"/>
</dbReference>
<dbReference type="SUPFAM" id="SSF52777">
    <property type="entry name" value="CoA-dependent acyltransferases"/>
    <property type="match status" value="2"/>
</dbReference>
<dbReference type="Gene3D" id="3.30.300.30">
    <property type="match status" value="1"/>
</dbReference>
<dbReference type="InterPro" id="IPR009081">
    <property type="entry name" value="PP-bd_ACP"/>
</dbReference>
<dbReference type="Pfam" id="PF08659">
    <property type="entry name" value="KR"/>
    <property type="match status" value="1"/>
</dbReference>
<evidence type="ECO:0000256" key="4">
    <source>
        <dbReference type="ARBA" id="ARBA00022737"/>
    </source>
</evidence>
<dbReference type="InterPro" id="IPR013968">
    <property type="entry name" value="PKS_KR"/>
</dbReference>
<dbReference type="InterPro" id="IPR042099">
    <property type="entry name" value="ANL_N_sf"/>
</dbReference>
<dbReference type="GO" id="GO:0016874">
    <property type="term" value="F:ligase activity"/>
    <property type="evidence" value="ECO:0007669"/>
    <property type="project" value="UniProtKB-KW"/>
</dbReference>
<dbReference type="InterPro" id="IPR057326">
    <property type="entry name" value="KR_dom"/>
</dbReference>
<feature type="compositionally biased region" description="Polar residues" evidence="5">
    <location>
        <begin position="1255"/>
        <end position="1264"/>
    </location>
</feature>
<dbReference type="PROSITE" id="PS50075">
    <property type="entry name" value="CARRIER"/>
    <property type="match status" value="2"/>
</dbReference>
<dbReference type="InterPro" id="IPR020845">
    <property type="entry name" value="AMP-binding_CS"/>
</dbReference>
<dbReference type="SUPFAM" id="SSF56801">
    <property type="entry name" value="Acetyl-CoA synthetase-like"/>
    <property type="match status" value="1"/>
</dbReference>
<evidence type="ECO:0000256" key="1">
    <source>
        <dbReference type="ARBA" id="ARBA00022450"/>
    </source>
</evidence>
<evidence type="ECO:0000256" key="5">
    <source>
        <dbReference type="SAM" id="MobiDB-lite"/>
    </source>
</evidence>
<dbReference type="InterPro" id="IPR029063">
    <property type="entry name" value="SAM-dependent_MTases_sf"/>
</dbReference>
<evidence type="ECO:0000259" key="6">
    <source>
        <dbReference type="PROSITE" id="PS50075"/>
    </source>
</evidence>
<feature type="compositionally biased region" description="Polar residues" evidence="5">
    <location>
        <begin position="2392"/>
        <end position="2401"/>
    </location>
</feature>
<feature type="region of interest" description="Disordered" evidence="5">
    <location>
        <begin position="1153"/>
        <end position="1205"/>
    </location>
</feature>
<dbReference type="GO" id="GO:0043041">
    <property type="term" value="P:amino acid activation for nonribosomal peptide biosynthetic process"/>
    <property type="evidence" value="ECO:0007669"/>
    <property type="project" value="TreeGrafter"/>
</dbReference>
<dbReference type="Gene3D" id="3.40.50.720">
    <property type="entry name" value="NAD(P)-binding Rossmann-like Domain"/>
    <property type="match status" value="1"/>
</dbReference>
<dbReference type="Proteomes" id="UP000664534">
    <property type="component" value="Unassembled WGS sequence"/>
</dbReference>
<dbReference type="SUPFAM" id="SSF47336">
    <property type="entry name" value="ACP-like"/>
    <property type="match status" value="2"/>
</dbReference>
<evidence type="ECO:0000256" key="3">
    <source>
        <dbReference type="ARBA" id="ARBA00022598"/>
    </source>
</evidence>
<gene>
    <name evidence="7" type="ORF">IMSHALPRED_010328</name>
</gene>
<keyword evidence="2" id="KW-0597">Phosphoprotein</keyword>
<organism evidence="7 8">
    <name type="scientific">Imshaugia aleurites</name>
    <dbReference type="NCBI Taxonomy" id="172621"/>
    <lineage>
        <taxon>Eukaryota</taxon>
        <taxon>Fungi</taxon>
        <taxon>Dikarya</taxon>
        <taxon>Ascomycota</taxon>
        <taxon>Pezizomycotina</taxon>
        <taxon>Lecanoromycetes</taxon>
        <taxon>OSLEUM clade</taxon>
        <taxon>Lecanoromycetidae</taxon>
        <taxon>Lecanorales</taxon>
        <taxon>Lecanorineae</taxon>
        <taxon>Parmeliaceae</taxon>
        <taxon>Imshaugia</taxon>
    </lineage>
</organism>
<dbReference type="SMART" id="SM00823">
    <property type="entry name" value="PKS_PP"/>
    <property type="match status" value="2"/>
</dbReference>
<dbReference type="OrthoDB" id="329835at2759"/>
<dbReference type="Gene3D" id="3.40.50.150">
    <property type="entry name" value="Vaccinia Virus protein VP39"/>
    <property type="match status" value="1"/>
</dbReference>
<dbReference type="CDD" id="cd19532">
    <property type="entry name" value="C_PKS-NRPS"/>
    <property type="match status" value="1"/>
</dbReference>
<keyword evidence="3" id="KW-0436">Ligase</keyword>
<dbReference type="Gene3D" id="3.30.559.30">
    <property type="entry name" value="Nonribosomal peptide synthetase, condensation domain"/>
    <property type="match status" value="1"/>
</dbReference>
<dbReference type="InterPro" id="IPR045851">
    <property type="entry name" value="AMP-bd_C_sf"/>
</dbReference>
<feature type="region of interest" description="Disordered" evidence="5">
    <location>
        <begin position="1234"/>
        <end position="1280"/>
    </location>
</feature>
<dbReference type="InterPro" id="IPR036736">
    <property type="entry name" value="ACP-like_sf"/>
</dbReference>
<dbReference type="CDD" id="cd02440">
    <property type="entry name" value="AdoMet_MTases"/>
    <property type="match status" value="1"/>
</dbReference>
<name>A0A8H3G308_9LECA</name>
<accession>A0A8H3G308</accession>
<evidence type="ECO:0000313" key="8">
    <source>
        <dbReference type="Proteomes" id="UP000664534"/>
    </source>
</evidence>
<dbReference type="PANTHER" id="PTHR45527:SF1">
    <property type="entry name" value="FATTY ACID SYNTHASE"/>
    <property type="match status" value="1"/>
</dbReference>
<dbReference type="GO" id="GO:0009403">
    <property type="term" value="P:toxin biosynthetic process"/>
    <property type="evidence" value="ECO:0007669"/>
    <property type="project" value="UniProtKB-ARBA"/>
</dbReference>